<accession>A0A9W8Y3R8</accession>
<dbReference type="AlphaFoldDB" id="A0A9W8Y3R8"/>
<gene>
    <name evidence="1" type="ORF">N0V83_007940</name>
</gene>
<proteinExistence type="predicted"/>
<reference evidence="1" key="1">
    <citation type="submission" date="2022-10" db="EMBL/GenBank/DDBJ databases">
        <title>Tapping the CABI collections for fungal endophytes: first genome assemblies for Collariella, Neodidymelliopsis, Ascochyta clinopodiicola, Didymella pomorum, Didymosphaeria variabile, Neocosmospora piperis and Neocucurbitaria cava.</title>
        <authorList>
            <person name="Hill R."/>
        </authorList>
    </citation>
    <scope>NUCLEOTIDE SEQUENCE</scope>
    <source>
        <strain evidence="1">IMI 356814</strain>
    </source>
</reference>
<keyword evidence="2" id="KW-1185">Reference proteome</keyword>
<evidence type="ECO:0000313" key="2">
    <source>
        <dbReference type="Proteomes" id="UP001140560"/>
    </source>
</evidence>
<dbReference type="EMBL" id="JAPEUY010000014">
    <property type="protein sequence ID" value="KAJ4366304.1"/>
    <property type="molecule type" value="Genomic_DNA"/>
</dbReference>
<comment type="caution">
    <text evidence="1">The sequence shown here is derived from an EMBL/GenBank/DDBJ whole genome shotgun (WGS) entry which is preliminary data.</text>
</comment>
<organism evidence="1 2">
    <name type="scientific">Neocucurbitaria cava</name>
    <dbReference type="NCBI Taxonomy" id="798079"/>
    <lineage>
        <taxon>Eukaryota</taxon>
        <taxon>Fungi</taxon>
        <taxon>Dikarya</taxon>
        <taxon>Ascomycota</taxon>
        <taxon>Pezizomycotina</taxon>
        <taxon>Dothideomycetes</taxon>
        <taxon>Pleosporomycetidae</taxon>
        <taxon>Pleosporales</taxon>
        <taxon>Pleosporineae</taxon>
        <taxon>Cucurbitariaceae</taxon>
        <taxon>Neocucurbitaria</taxon>
    </lineage>
</organism>
<dbReference type="OrthoDB" id="3785169at2759"/>
<evidence type="ECO:0000313" key="1">
    <source>
        <dbReference type="EMBL" id="KAJ4366304.1"/>
    </source>
</evidence>
<dbReference type="Proteomes" id="UP001140560">
    <property type="component" value="Unassembled WGS sequence"/>
</dbReference>
<sequence>MFPSPLGYDVKWTSKLIRRDVKNLKTKYLSKLKNKFTKAAKASAPPHAPEEVDTVVVEPESLQRVAKPSTEAQSQVDFTTSYELLETKLKELYASRDRDMPGEERWKYRGSWLLLHMAIQACPSNDSYNVFREGAAAPEDSSMLLELLRFSTVVTSWGLYGAKVSQMPTPPYSKRDSDHARYDSAYSAISFGHLRSNRIARSTTVLPPVQVWYAILEAAADRRVITSVAEDVLAYIWPEKNAADILDQIGHPAKQFREDAELRHKFRELLFPEYDILVQGCC</sequence>
<name>A0A9W8Y3R8_9PLEO</name>
<protein>
    <submittedName>
        <fullName evidence="1">Uncharacterized protein</fullName>
    </submittedName>
</protein>